<evidence type="ECO:0000256" key="2">
    <source>
        <dbReference type="ARBA" id="ARBA00002659"/>
    </source>
</evidence>
<dbReference type="SUPFAM" id="SSF53784">
    <property type="entry name" value="Phosphofructokinase"/>
    <property type="match status" value="3"/>
</dbReference>
<evidence type="ECO:0000256" key="7">
    <source>
        <dbReference type="ARBA" id="ARBA00022533"/>
    </source>
</evidence>
<dbReference type="GO" id="GO:0016208">
    <property type="term" value="F:AMP binding"/>
    <property type="evidence" value="ECO:0007669"/>
    <property type="project" value="TreeGrafter"/>
</dbReference>
<proteinExistence type="predicted"/>
<evidence type="ECO:0000256" key="15">
    <source>
        <dbReference type="ARBA" id="ARBA00048070"/>
    </source>
</evidence>
<dbReference type="GO" id="GO:0003872">
    <property type="term" value="F:6-phosphofructokinase activity"/>
    <property type="evidence" value="ECO:0007669"/>
    <property type="project" value="UniProtKB-EC"/>
</dbReference>
<comment type="function">
    <text evidence="2">Catalyzes the phosphorylation of D-fructose 6-phosphate to fructose 1,6-bisphosphate by ATP, the first committing step of glycolysis.</text>
</comment>
<evidence type="ECO:0000313" key="18">
    <source>
        <dbReference type="WBParaSite" id="MhA1_Contig698.frz3.gene5"/>
    </source>
</evidence>
<dbReference type="GO" id="GO:0046872">
    <property type="term" value="F:metal ion binding"/>
    <property type="evidence" value="ECO:0007669"/>
    <property type="project" value="UniProtKB-KW"/>
</dbReference>
<dbReference type="InterPro" id="IPR009161">
    <property type="entry name" value="6-Pfructokinase_euk"/>
</dbReference>
<dbReference type="Proteomes" id="UP000095281">
    <property type="component" value="Unplaced"/>
</dbReference>
<keyword evidence="6" id="KW-0963">Cytoplasm</keyword>
<evidence type="ECO:0000256" key="4">
    <source>
        <dbReference type="ARBA" id="ARBA00004679"/>
    </source>
</evidence>
<evidence type="ECO:0000256" key="8">
    <source>
        <dbReference type="ARBA" id="ARBA00022679"/>
    </source>
</evidence>
<comment type="subcellular location">
    <subcellularLocation>
        <location evidence="3">Cytoplasm</location>
    </subcellularLocation>
</comment>
<dbReference type="Gene3D" id="3.40.50.450">
    <property type="match status" value="3"/>
</dbReference>
<dbReference type="PRINTS" id="PR00476">
    <property type="entry name" value="PHFRCTKINASE"/>
</dbReference>
<dbReference type="InterPro" id="IPR035966">
    <property type="entry name" value="PKF_sf"/>
</dbReference>
<evidence type="ECO:0000259" key="16">
    <source>
        <dbReference type="Pfam" id="PF00365"/>
    </source>
</evidence>
<dbReference type="GO" id="GO:0048029">
    <property type="term" value="F:monosaccharide binding"/>
    <property type="evidence" value="ECO:0007669"/>
    <property type="project" value="TreeGrafter"/>
</dbReference>
<dbReference type="GO" id="GO:0070095">
    <property type="term" value="F:fructose-6-phosphate binding"/>
    <property type="evidence" value="ECO:0007669"/>
    <property type="project" value="TreeGrafter"/>
</dbReference>
<dbReference type="InterPro" id="IPR022953">
    <property type="entry name" value="ATP_PFK"/>
</dbReference>
<dbReference type="PANTHER" id="PTHR13697">
    <property type="entry name" value="PHOSPHOFRUCTOKINASE"/>
    <property type="match status" value="1"/>
</dbReference>
<evidence type="ECO:0000313" key="17">
    <source>
        <dbReference type="Proteomes" id="UP000095281"/>
    </source>
</evidence>
<dbReference type="WBParaSite" id="MhA1_Contig698.frz3.gene5">
    <property type="protein sequence ID" value="MhA1_Contig698.frz3.gene5"/>
    <property type="gene ID" value="MhA1_Contig698.frz3.gene5"/>
</dbReference>
<evidence type="ECO:0000256" key="9">
    <source>
        <dbReference type="ARBA" id="ARBA00022723"/>
    </source>
</evidence>
<feature type="domain" description="Phosphofructokinase" evidence="16">
    <location>
        <begin position="418"/>
        <end position="597"/>
    </location>
</feature>
<accession>A0A1I8BWX4</accession>
<dbReference type="InterPro" id="IPR015912">
    <property type="entry name" value="Phosphofructokinase_CS"/>
</dbReference>
<dbReference type="OMA" id="EWQDQMC"/>
<dbReference type="PANTHER" id="PTHR13697:SF4">
    <property type="entry name" value="ATP-DEPENDENT 6-PHOSPHOFRUCTOKINASE"/>
    <property type="match status" value="1"/>
</dbReference>
<evidence type="ECO:0000256" key="3">
    <source>
        <dbReference type="ARBA" id="ARBA00004496"/>
    </source>
</evidence>
<dbReference type="PROSITE" id="PS00433">
    <property type="entry name" value="PHOSPHOFRUCTOKINASE"/>
    <property type="match status" value="1"/>
</dbReference>
<dbReference type="NCBIfam" id="TIGR02478">
    <property type="entry name" value="6PF1K_euk"/>
    <property type="match status" value="1"/>
</dbReference>
<dbReference type="FunFam" id="3.40.50.460:FF:000003">
    <property type="entry name" value="ATP-dependent 6-phosphofructokinase"/>
    <property type="match status" value="1"/>
</dbReference>
<dbReference type="FunFam" id="3.40.50.450:FF:000043">
    <property type="entry name" value="ATP-dependent 6-phosphofructokinase, platelet type"/>
    <property type="match status" value="1"/>
</dbReference>
<protein>
    <recommendedName>
        <fullName evidence="5">6-phosphofructokinase</fullName>
        <ecNumber evidence="5">2.7.1.11</ecNumber>
    </recommendedName>
</protein>
<sequence length="708" mass="77811">MAQSEAIPSQTGGLEGSRMEPGCFAGKSMAVFTSGGDSSGMNSAVRSVVRTGLFFGCHVFFIKEGYEGMVKGGDNIVEANWNSVSDIIQWGGTIIGSARCKEFRERLGRKTACKNLIAKGITHLVCIGGDGSLTGANTFRQEWPSLVKELLDAKEITEEQANNCANVQIVGMVGSIDNDFCGTDMTIGTDTALQRIVEAIDSVVSTAQSHQRAFVIEVMGRHCGYLALVASLASEADFCFIPEWPQPVNWEEVLCKKLENSRELNQRLNIMIVAEGAIDREGTPISSEKVCNSVKTRLGYDTRITVLGHVQRGGSPSTFDRLLGCRMGAEATLALMQMTPESEPSVISTDSNQMVRVPLMECVRRTQDVQKAMDAKNFEKAVHLRGQSFQRNLNTYRLLTKLHTPKEKDNLSGGVCYNVAVMNVGAPAGGMNAAVRAFVRMALYHRCKVFGIYNAFEGLAEGKVEELDWEAVAGWGRVGGSKLGTQKQLPTKYMDQIAVQLKKHQIQALLIVGGFEAFNSALILSRNKEQYPEFAIPICVIPCTISNNVPGTSLSLGSDTALNEICRLVDNIKQSANGTKRRVFIIETMGGHCGYLARGRPTPFDRNLGAKFGIRALEHLLELLNIKRKGDDKKDCCGLLGLVDRALLFTPVEELALNTDFENRLPKHQWWLKVRPLLRILAKHQASYVQSAKELELEESDSDEKEEE</sequence>
<comment type="pathway">
    <text evidence="4">Carbohydrate degradation; glycolysis; D-glyceraldehyde 3-phosphate and glycerone phosphate from D-glucose: step 3/4.</text>
</comment>
<reference evidence="18" key="1">
    <citation type="submission" date="2016-11" db="UniProtKB">
        <authorList>
            <consortium name="WormBaseParasite"/>
        </authorList>
    </citation>
    <scope>IDENTIFICATION</scope>
</reference>
<dbReference type="UniPathway" id="UPA00109">
    <property type="reaction ID" value="UER00182"/>
</dbReference>
<organism evidence="17 18">
    <name type="scientific">Meloidogyne hapla</name>
    <name type="common">Root-knot nematode worm</name>
    <dbReference type="NCBI Taxonomy" id="6305"/>
    <lineage>
        <taxon>Eukaryota</taxon>
        <taxon>Metazoa</taxon>
        <taxon>Ecdysozoa</taxon>
        <taxon>Nematoda</taxon>
        <taxon>Chromadorea</taxon>
        <taxon>Rhabditida</taxon>
        <taxon>Tylenchina</taxon>
        <taxon>Tylenchomorpha</taxon>
        <taxon>Tylenchoidea</taxon>
        <taxon>Meloidogynidae</taxon>
        <taxon>Meloidogyninae</taxon>
        <taxon>Meloidogyne</taxon>
    </lineage>
</organism>
<dbReference type="GO" id="GO:0005945">
    <property type="term" value="C:6-phosphofructokinase complex"/>
    <property type="evidence" value="ECO:0007669"/>
    <property type="project" value="TreeGrafter"/>
</dbReference>
<evidence type="ECO:0000256" key="14">
    <source>
        <dbReference type="ARBA" id="ARBA00023152"/>
    </source>
</evidence>
<dbReference type="InterPro" id="IPR000023">
    <property type="entry name" value="Phosphofructokinase_dom"/>
</dbReference>
<comment type="catalytic activity">
    <reaction evidence="15">
        <text>beta-D-fructose 6-phosphate + ATP = beta-D-fructose 1,6-bisphosphate + ADP + H(+)</text>
        <dbReference type="Rhea" id="RHEA:16109"/>
        <dbReference type="ChEBI" id="CHEBI:15378"/>
        <dbReference type="ChEBI" id="CHEBI:30616"/>
        <dbReference type="ChEBI" id="CHEBI:32966"/>
        <dbReference type="ChEBI" id="CHEBI:57634"/>
        <dbReference type="ChEBI" id="CHEBI:456216"/>
        <dbReference type="EC" id="2.7.1.11"/>
    </reaction>
</comment>
<evidence type="ECO:0000256" key="10">
    <source>
        <dbReference type="ARBA" id="ARBA00022741"/>
    </source>
</evidence>
<keyword evidence="9" id="KW-0479">Metal-binding</keyword>
<comment type="cofactor">
    <cofactor evidence="1">
        <name>Mg(2+)</name>
        <dbReference type="ChEBI" id="CHEBI:18420"/>
    </cofactor>
</comment>
<dbReference type="AlphaFoldDB" id="A0A1I8BWX4"/>
<keyword evidence="14" id="KW-0324">Glycolysis</keyword>
<dbReference type="GO" id="GO:0030388">
    <property type="term" value="P:fructose 1,6-bisphosphate metabolic process"/>
    <property type="evidence" value="ECO:0007669"/>
    <property type="project" value="TreeGrafter"/>
</dbReference>
<keyword evidence="11" id="KW-0418">Kinase</keyword>
<evidence type="ECO:0000256" key="1">
    <source>
        <dbReference type="ARBA" id="ARBA00001946"/>
    </source>
</evidence>
<dbReference type="GO" id="GO:0061621">
    <property type="term" value="P:canonical glycolysis"/>
    <property type="evidence" value="ECO:0007669"/>
    <property type="project" value="TreeGrafter"/>
</dbReference>
<dbReference type="GO" id="GO:0006002">
    <property type="term" value="P:fructose 6-phosphate metabolic process"/>
    <property type="evidence" value="ECO:0007669"/>
    <property type="project" value="InterPro"/>
</dbReference>
<evidence type="ECO:0000256" key="6">
    <source>
        <dbReference type="ARBA" id="ARBA00022490"/>
    </source>
</evidence>
<dbReference type="EC" id="2.7.1.11" evidence="5"/>
<keyword evidence="8" id="KW-0808">Transferase</keyword>
<keyword evidence="13" id="KW-0460">Magnesium</keyword>
<dbReference type="Gene3D" id="3.40.50.460">
    <property type="entry name" value="Phosphofructokinase domain"/>
    <property type="match status" value="1"/>
</dbReference>
<evidence type="ECO:0000256" key="12">
    <source>
        <dbReference type="ARBA" id="ARBA00022840"/>
    </source>
</evidence>
<evidence type="ECO:0000256" key="5">
    <source>
        <dbReference type="ARBA" id="ARBA00012055"/>
    </source>
</evidence>
<keyword evidence="10" id="KW-0547">Nucleotide-binding</keyword>
<dbReference type="GO" id="GO:0005524">
    <property type="term" value="F:ATP binding"/>
    <property type="evidence" value="ECO:0007669"/>
    <property type="project" value="UniProtKB-KW"/>
</dbReference>
<evidence type="ECO:0000256" key="13">
    <source>
        <dbReference type="ARBA" id="ARBA00022842"/>
    </source>
</evidence>
<feature type="domain" description="Phosphofructokinase" evidence="16">
    <location>
        <begin position="29"/>
        <end position="333"/>
    </location>
</feature>
<dbReference type="Pfam" id="PF00365">
    <property type="entry name" value="PFK"/>
    <property type="match status" value="2"/>
</dbReference>
<evidence type="ECO:0000256" key="11">
    <source>
        <dbReference type="ARBA" id="ARBA00022777"/>
    </source>
</evidence>
<name>A0A1I8BWX4_MELHA</name>
<dbReference type="FunFam" id="3.40.50.450:FF:000064">
    <property type="entry name" value="Phosphofructokinase, platelet b"/>
    <property type="match status" value="1"/>
</dbReference>
<keyword evidence="7" id="KW-0021">Allosteric enzyme</keyword>
<keyword evidence="17" id="KW-1185">Reference proteome</keyword>
<keyword evidence="12" id="KW-0067">ATP-binding</keyword>
<dbReference type="GO" id="GO:0042802">
    <property type="term" value="F:identical protein binding"/>
    <property type="evidence" value="ECO:0007669"/>
    <property type="project" value="TreeGrafter"/>
</dbReference>